<sequence length="219" mass="23354">MDEAMAGFHSSERSAEKARAKATETARDACAAAAMASPRPTKAAAREADWPSANKPTLLKLKPETLRTIAWPDFPEKSSSEEASANNPPKSASNFCKSGLVKLLLSSLTTSFSVTPTASKSPFHSKTSVSFAAKVIFGTFYETGIVNGIFDDNRYRSNPKATVLQSVDVLGLGSGAAMIKRLKYAQYVSSGIVFVRELVNSPANILTPEISSAPFSRPS</sequence>
<name>A0A5A7TEH5_CUCMM</name>
<evidence type="ECO:0000313" key="2">
    <source>
        <dbReference type="EMBL" id="KAA0039629.1"/>
    </source>
</evidence>
<evidence type="ECO:0000313" key="3">
    <source>
        <dbReference type="Proteomes" id="UP000321393"/>
    </source>
</evidence>
<keyword evidence="2" id="KW-0031">Aminopeptidase</keyword>
<feature type="region of interest" description="Disordered" evidence="1">
    <location>
        <begin position="1"/>
        <end position="50"/>
    </location>
</feature>
<feature type="compositionally biased region" description="Low complexity" evidence="1">
    <location>
        <begin position="28"/>
        <end position="43"/>
    </location>
</feature>
<dbReference type="OrthoDB" id="1716029at2759"/>
<dbReference type="GO" id="GO:0004177">
    <property type="term" value="F:aminopeptidase activity"/>
    <property type="evidence" value="ECO:0007669"/>
    <property type="project" value="UniProtKB-KW"/>
</dbReference>
<dbReference type="AlphaFoldDB" id="A0A5A7TEH5"/>
<comment type="caution">
    <text evidence="2">The sequence shown here is derived from an EMBL/GenBank/DDBJ whole genome shotgun (WGS) entry which is preliminary data.</text>
</comment>
<gene>
    <name evidence="2" type="ORF">E6C27_scaffold744G001090</name>
</gene>
<proteinExistence type="predicted"/>
<evidence type="ECO:0000256" key="1">
    <source>
        <dbReference type="SAM" id="MobiDB-lite"/>
    </source>
</evidence>
<protein>
    <submittedName>
        <fullName evidence="2">Leucine aminopeptidase 2</fullName>
    </submittedName>
</protein>
<accession>A0A5A7TEH5</accession>
<reference evidence="2 3" key="1">
    <citation type="submission" date="2019-08" db="EMBL/GenBank/DDBJ databases">
        <title>Draft genome sequences of two oriental melons (Cucumis melo L. var makuwa).</title>
        <authorList>
            <person name="Kwon S.-Y."/>
        </authorList>
    </citation>
    <scope>NUCLEOTIDE SEQUENCE [LARGE SCALE GENOMIC DNA]</scope>
    <source>
        <strain evidence="3">cv. SW 3</strain>
        <tissue evidence="2">Leaf</tissue>
    </source>
</reference>
<feature type="compositionally biased region" description="Basic and acidic residues" evidence="1">
    <location>
        <begin position="10"/>
        <end position="27"/>
    </location>
</feature>
<organism evidence="2 3">
    <name type="scientific">Cucumis melo var. makuwa</name>
    <name type="common">Oriental melon</name>
    <dbReference type="NCBI Taxonomy" id="1194695"/>
    <lineage>
        <taxon>Eukaryota</taxon>
        <taxon>Viridiplantae</taxon>
        <taxon>Streptophyta</taxon>
        <taxon>Embryophyta</taxon>
        <taxon>Tracheophyta</taxon>
        <taxon>Spermatophyta</taxon>
        <taxon>Magnoliopsida</taxon>
        <taxon>eudicotyledons</taxon>
        <taxon>Gunneridae</taxon>
        <taxon>Pentapetalae</taxon>
        <taxon>rosids</taxon>
        <taxon>fabids</taxon>
        <taxon>Cucurbitales</taxon>
        <taxon>Cucurbitaceae</taxon>
        <taxon>Benincaseae</taxon>
        <taxon>Cucumis</taxon>
    </lineage>
</organism>
<dbReference type="STRING" id="1194695.A0A5A7TEH5"/>
<keyword evidence="2" id="KW-0645">Protease</keyword>
<dbReference type="Proteomes" id="UP000321393">
    <property type="component" value="Unassembled WGS sequence"/>
</dbReference>
<keyword evidence="2" id="KW-0378">Hydrolase</keyword>
<dbReference type="EMBL" id="SSTE01018396">
    <property type="protein sequence ID" value="KAA0039629.1"/>
    <property type="molecule type" value="Genomic_DNA"/>
</dbReference>